<keyword evidence="2" id="KW-1185">Reference proteome</keyword>
<sequence>MTTSLQVNDVAVSQHLGLAEASRQLSQHDLQVQPSQRVQPSQLAQPLANQPLAPVPQEPVINAERLRALSDSHDYYATVAQQLKALEAEGVTLSPNYPQQMAKLEQGLATLQAALDLHRNGDVGEGMTALRNASKLAIGAEQARQAVNMLVRSNATVLLPRIEDFRYQKQIAKQSLDYFNLTLQQLGNRLDPAIANRLRTLAADCQREVDRAVAEAQLSHEVLKLLGEANSEFGKAWAEGLSSSPQQLVGHVLGQRAAGWLGLTITDPQQQVRDELQQQLGELFDISPNGQDLQLRFKPELYGKWSVAETVDRLNTLRQHLQQAGNQYALPALDEAIKAHPSFRLTGSGDACRISLTPQALQQLEQQREVEPSQRDKLETRLILAQLRPALKAHLAYNRWDQVANTAQQVDNTLSSAASQLHSLAQQTGSGLYHALPDGAQQVVDGLGQVPAQLLTQGSALIGQGLGTVGGWIVGGPLGNTVQGWTGQAGGAIGGATGHLVGQWLADKGSEGLHWLSEAPSVLHDLSVDVTASLYRGLQNYYQGPDHFEETLQQHQATFGTLFQIEGDPDSGRITVRNDPAWNNRHPDALVTELNKLLSQSHAQGDQATIEAIRQGVANSTKVDFITAEDGTPSLRRRNAEAEQVSDPSHQISPQQRLTQAVQTADAARRLCFLKMTVCKHLNDLIEVESQSASSLFNFHSKLTQAKVELLKHTMEALVDCPDQESMAARLDEAIQGNLHLSKQVWQRPDGGKTDTVLTSLHKQVGQYDLAAVY</sequence>
<organism evidence="1 2">
    <name type="scientific">Chitinimonas lacunae</name>
    <dbReference type="NCBI Taxonomy" id="1963018"/>
    <lineage>
        <taxon>Bacteria</taxon>
        <taxon>Pseudomonadati</taxon>
        <taxon>Pseudomonadota</taxon>
        <taxon>Betaproteobacteria</taxon>
        <taxon>Neisseriales</taxon>
        <taxon>Chitinibacteraceae</taxon>
        <taxon>Chitinimonas</taxon>
    </lineage>
</organism>
<evidence type="ECO:0000313" key="1">
    <source>
        <dbReference type="EMBL" id="MFC4159889.1"/>
    </source>
</evidence>
<dbReference type="EMBL" id="JBHSBU010000001">
    <property type="protein sequence ID" value="MFC4159889.1"/>
    <property type="molecule type" value="Genomic_DNA"/>
</dbReference>
<accession>A0ABV8MPA5</accession>
<protein>
    <submittedName>
        <fullName evidence="1">Uncharacterized protein</fullName>
    </submittedName>
</protein>
<reference evidence="2" key="1">
    <citation type="journal article" date="2019" name="Int. J. Syst. Evol. Microbiol.">
        <title>The Global Catalogue of Microorganisms (GCM) 10K type strain sequencing project: providing services to taxonomists for standard genome sequencing and annotation.</title>
        <authorList>
            <consortium name="The Broad Institute Genomics Platform"/>
            <consortium name="The Broad Institute Genome Sequencing Center for Infectious Disease"/>
            <person name="Wu L."/>
            <person name="Ma J."/>
        </authorList>
    </citation>
    <scope>NUCLEOTIDE SEQUENCE [LARGE SCALE GENOMIC DNA]</scope>
    <source>
        <strain evidence="2">LMG 29894</strain>
    </source>
</reference>
<name>A0ABV8MPA5_9NEIS</name>
<evidence type="ECO:0000313" key="2">
    <source>
        <dbReference type="Proteomes" id="UP001595791"/>
    </source>
</evidence>
<gene>
    <name evidence="1" type="ORF">ACFOW7_11090</name>
</gene>
<proteinExistence type="predicted"/>
<dbReference type="RefSeq" id="WP_378164128.1">
    <property type="nucleotide sequence ID" value="NZ_JBHSBU010000001.1"/>
</dbReference>
<dbReference type="Proteomes" id="UP001595791">
    <property type="component" value="Unassembled WGS sequence"/>
</dbReference>
<comment type="caution">
    <text evidence="1">The sequence shown here is derived from an EMBL/GenBank/DDBJ whole genome shotgun (WGS) entry which is preliminary data.</text>
</comment>